<evidence type="ECO:0000256" key="3">
    <source>
        <dbReference type="ARBA" id="ARBA00008900"/>
    </source>
</evidence>
<dbReference type="Pfam" id="PF01242">
    <property type="entry name" value="PTPS"/>
    <property type="match status" value="1"/>
</dbReference>
<evidence type="ECO:0000256" key="4">
    <source>
        <dbReference type="ARBA" id="ARBA00012982"/>
    </source>
</evidence>
<evidence type="ECO:0000256" key="6">
    <source>
        <dbReference type="ARBA" id="ARBA00031449"/>
    </source>
</evidence>
<organism evidence="8 9">
    <name type="scientific">Rhizobium lusitanum</name>
    <dbReference type="NCBI Taxonomy" id="293958"/>
    <lineage>
        <taxon>Bacteria</taxon>
        <taxon>Pseudomonadati</taxon>
        <taxon>Pseudomonadota</taxon>
        <taxon>Alphaproteobacteria</taxon>
        <taxon>Hyphomicrobiales</taxon>
        <taxon>Rhizobiaceae</taxon>
        <taxon>Rhizobium/Agrobacterium group</taxon>
        <taxon>Rhizobium</taxon>
    </lineage>
</organism>
<evidence type="ECO:0000256" key="1">
    <source>
        <dbReference type="ARBA" id="ARBA00002285"/>
    </source>
</evidence>
<evidence type="ECO:0000256" key="7">
    <source>
        <dbReference type="ARBA" id="ARBA00048807"/>
    </source>
</evidence>
<comment type="catalytic activity">
    <reaction evidence="7">
        <text>7,8-dihydroneopterin 3'-triphosphate + H2O = 6-carboxy-5,6,7,8-tetrahydropterin + triphosphate + acetaldehyde + 2 H(+)</text>
        <dbReference type="Rhea" id="RHEA:27966"/>
        <dbReference type="ChEBI" id="CHEBI:15343"/>
        <dbReference type="ChEBI" id="CHEBI:15377"/>
        <dbReference type="ChEBI" id="CHEBI:15378"/>
        <dbReference type="ChEBI" id="CHEBI:18036"/>
        <dbReference type="ChEBI" id="CHEBI:58462"/>
        <dbReference type="ChEBI" id="CHEBI:61032"/>
        <dbReference type="EC" id="4.1.2.50"/>
    </reaction>
</comment>
<evidence type="ECO:0000313" key="8">
    <source>
        <dbReference type="EMBL" id="SCB51704.1"/>
    </source>
</evidence>
<reference evidence="8 9" key="1">
    <citation type="submission" date="2016-08" db="EMBL/GenBank/DDBJ databases">
        <authorList>
            <person name="Seilhamer J.J."/>
        </authorList>
    </citation>
    <scope>NUCLEOTIDE SEQUENCE [LARGE SCALE GENOMIC DNA]</scope>
    <source>
        <strain evidence="8 9">P1-7</strain>
    </source>
</reference>
<dbReference type="Gene3D" id="3.30.479.10">
    <property type="entry name" value="6-pyruvoyl tetrahydropterin synthase/QueD"/>
    <property type="match status" value="1"/>
</dbReference>
<comment type="function">
    <text evidence="1">Catalyzes the conversion of 7,8-dihydroneopterin triphosphate (H2NTP) to 6-carboxy-5,6,7,8-tetrahydropterin (CPH4) and acetaldehyde.</text>
</comment>
<accession>A0A1C3XIB6</accession>
<evidence type="ECO:0000313" key="9">
    <source>
        <dbReference type="Proteomes" id="UP000199205"/>
    </source>
</evidence>
<dbReference type="SUPFAM" id="SSF55620">
    <property type="entry name" value="Tetrahydrobiopterin biosynthesis enzymes-like"/>
    <property type="match status" value="1"/>
</dbReference>
<comment type="pathway">
    <text evidence="2">Purine metabolism; 7-cyano-7-deazaguanine biosynthesis.</text>
</comment>
<dbReference type="InterPro" id="IPR038418">
    <property type="entry name" value="6-PTP_synth/QueD_sf"/>
</dbReference>
<evidence type="ECO:0000256" key="2">
    <source>
        <dbReference type="ARBA" id="ARBA00005061"/>
    </source>
</evidence>
<dbReference type="InterPro" id="IPR007115">
    <property type="entry name" value="6-PTP_synth/QueD"/>
</dbReference>
<protein>
    <recommendedName>
        <fullName evidence="5">6-carboxy-5,6,7,8-tetrahydropterin synthase</fullName>
        <ecNumber evidence="4">4.1.2.50</ecNumber>
    </recommendedName>
    <alternativeName>
        <fullName evidence="6">Queuosine biosynthesis protein QueD</fullName>
    </alternativeName>
</protein>
<gene>
    <name evidence="8" type="ORF">GA0061101_14218</name>
</gene>
<dbReference type="EMBL" id="FMAF01000042">
    <property type="protein sequence ID" value="SCB51704.1"/>
    <property type="molecule type" value="Genomic_DNA"/>
</dbReference>
<comment type="similarity">
    <text evidence="3">Belongs to the PTPS family. QueD subfamily.</text>
</comment>
<dbReference type="RefSeq" id="WP_197072772.1">
    <property type="nucleotide sequence ID" value="NZ_FMAF01000042.1"/>
</dbReference>
<dbReference type="EC" id="4.1.2.50" evidence="4"/>
<proteinExistence type="inferred from homology"/>
<sequence length="172" mass="19726">MTSSITMPDDRVTSTRKHIETYRSTKSYDHNEGLSCCFRQWRADSHCQLIHGYALAVKFVFATHHLDERNWCFDFGALKEVKAWLHSLLDHTMIVAADDPELPRFHNLADAKLVDLRILPGVGCEALARYVHDHVATIAREKTNGRVWLESVEIREHAGNSAIYELHSHTPH</sequence>
<name>A0A1C3XIB6_9HYPH</name>
<dbReference type="Proteomes" id="UP000199205">
    <property type="component" value="Unassembled WGS sequence"/>
</dbReference>
<dbReference type="GO" id="GO:0070497">
    <property type="term" value="F:6-carboxytetrahydropterin synthase activity"/>
    <property type="evidence" value="ECO:0007669"/>
    <property type="project" value="UniProtKB-EC"/>
</dbReference>
<dbReference type="AlphaFoldDB" id="A0A1C3XIB6"/>
<evidence type="ECO:0000256" key="5">
    <source>
        <dbReference type="ARBA" id="ARBA00018141"/>
    </source>
</evidence>
<dbReference type="UniPathway" id="UPA00391"/>